<sequence length="162" mass="19245">MLLLLINLGLHHIQTGTWRAVKFYQNRKSDRWKISLQESPFLLHRNPTRAQSSLAIQIQSEHMGLNLYSHRRKVPGVYSPSCPCSYQSQNPKHMIMSCPRWSNGRAEIWRQAKDRSYEAMINNLEDIKRIIRWILNHGWIEQFQMTKAVEMLLRERNRSCLS</sequence>
<evidence type="ECO:0000313" key="3">
    <source>
        <dbReference type="Proteomes" id="UP000324639"/>
    </source>
</evidence>
<organism evidence="2 3">
    <name type="scientific">Blumeria graminis f. sp. tritici</name>
    <dbReference type="NCBI Taxonomy" id="62690"/>
    <lineage>
        <taxon>Eukaryota</taxon>
        <taxon>Fungi</taxon>
        <taxon>Dikarya</taxon>
        <taxon>Ascomycota</taxon>
        <taxon>Pezizomycotina</taxon>
        <taxon>Leotiomycetes</taxon>
        <taxon>Erysiphales</taxon>
        <taxon>Erysiphaceae</taxon>
        <taxon>Blumeria</taxon>
    </lineage>
</organism>
<proteinExistence type="predicted"/>
<dbReference type="Proteomes" id="UP000324639">
    <property type="component" value="Chromosome Bgt_-05"/>
</dbReference>
<evidence type="ECO:0000256" key="1">
    <source>
        <dbReference type="SAM" id="SignalP"/>
    </source>
</evidence>
<keyword evidence="3" id="KW-1185">Reference proteome</keyword>
<dbReference type="AlphaFoldDB" id="A0A9X9MER0"/>
<keyword evidence="1" id="KW-0732">Signal</keyword>
<accession>A0A9X9MER0</accession>
<feature type="signal peptide" evidence="1">
    <location>
        <begin position="1"/>
        <end position="15"/>
    </location>
</feature>
<gene>
    <name evidence="2" type="ORF">BGT96224V316_LOCUS3982</name>
</gene>
<protein>
    <submittedName>
        <fullName evidence="2">BgtTE-56035</fullName>
    </submittedName>
</protein>
<feature type="chain" id="PRO_5040796455" evidence="1">
    <location>
        <begin position="16"/>
        <end position="162"/>
    </location>
</feature>
<dbReference type="EMBL" id="LR026988">
    <property type="protein sequence ID" value="VDB83841.1"/>
    <property type="molecule type" value="Genomic_DNA"/>
</dbReference>
<name>A0A9X9MER0_BLUGR</name>
<evidence type="ECO:0000313" key="2">
    <source>
        <dbReference type="EMBL" id="VDB83841.1"/>
    </source>
</evidence>
<reference evidence="2 3" key="1">
    <citation type="submission" date="2018-08" db="EMBL/GenBank/DDBJ databases">
        <authorList>
            <person name="Muller C M."/>
        </authorList>
    </citation>
    <scope>NUCLEOTIDE SEQUENCE [LARGE SCALE GENOMIC DNA]</scope>
</reference>